<keyword evidence="3" id="KW-0812">Transmembrane</keyword>
<keyword evidence="3" id="KW-1133">Transmembrane helix</keyword>
<dbReference type="InterPro" id="IPR000727">
    <property type="entry name" value="T_SNARE_dom"/>
</dbReference>
<dbReference type="FunFam" id="1.20.5.110:FF:000059">
    <property type="entry name" value="Related to syntaxin 12"/>
    <property type="match status" value="1"/>
</dbReference>
<organism evidence="5 6">
    <name type="scientific">Jaminaea rosea</name>
    <dbReference type="NCBI Taxonomy" id="1569628"/>
    <lineage>
        <taxon>Eukaryota</taxon>
        <taxon>Fungi</taxon>
        <taxon>Dikarya</taxon>
        <taxon>Basidiomycota</taxon>
        <taxon>Ustilaginomycotina</taxon>
        <taxon>Exobasidiomycetes</taxon>
        <taxon>Microstromatales</taxon>
        <taxon>Microstromatales incertae sedis</taxon>
        <taxon>Jaminaea</taxon>
    </lineage>
</organism>
<dbReference type="Pfam" id="PF14523">
    <property type="entry name" value="Syntaxin_2"/>
    <property type="match status" value="1"/>
</dbReference>
<feature type="compositionally biased region" description="Low complexity" evidence="2">
    <location>
        <begin position="257"/>
        <end position="268"/>
    </location>
</feature>
<feature type="transmembrane region" description="Helical" evidence="3">
    <location>
        <begin position="352"/>
        <end position="371"/>
    </location>
</feature>
<evidence type="ECO:0000313" key="5">
    <source>
        <dbReference type="EMBL" id="PWN25825.1"/>
    </source>
</evidence>
<keyword evidence="3" id="KW-0472">Membrane</keyword>
<feature type="compositionally biased region" description="Low complexity" evidence="2">
    <location>
        <begin position="216"/>
        <end position="228"/>
    </location>
</feature>
<dbReference type="PROSITE" id="PS50192">
    <property type="entry name" value="T_SNARE"/>
    <property type="match status" value="1"/>
</dbReference>
<name>A0A316URR7_9BASI</name>
<dbReference type="GO" id="GO:0000149">
    <property type="term" value="F:SNARE binding"/>
    <property type="evidence" value="ECO:0007669"/>
    <property type="project" value="TreeGrafter"/>
</dbReference>
<dbReference type="AlphaFoldDB" id="A0A316URR7"/>
<dbReference type="GO" id="GO:0006906">
    <property type="term" value="P:vesicle fusion"/>
    <property type="evidence" value="ECO:0007669"/>
    <property type="project" value="TreeGrafter"/>
</dbReference>
<dbReference type="GO" id="GO:0006896">
    <property type="term" value="P:Golgi to vacuole transport"/>
    <property type="evidence" value="ECO:0007669"/>
    <property type="project" value="TreeGrafter"/>
</dbReference>
<sequence>MSFNDLERGTGGSSSTRGGYGAKNNSGAITSGPGSIRGSPSRRNDANNASTGGGSSLPLYHASASSISPSTDDEDEESLSAEQLAELKRLSDGIGAQLFKVNSNTAAVEKLVKLAGDEAKKGARGGTQQQSNRDWTKRAHDLVESTRSVIKSTTPQLKQLSTLIVSYESRCPPQYRLTLSKLQRDFEQAVQAFAEAQRQSARRTKEDLEGAKRRAATAAAANADAGPATSSSLVQIEADEQAAKQGDEDSDSALQEQTQTQTQTQATAGPSQADLEFQESLIAERESEIREIESGIHELNEIFRDLGTIVQEQGGMIDNIEYNIGEIATNTEGADRELVQASDYQRKAGRRAACLMLVVGFVVAVVLVAILS</sequence>
<dbReference type="Gene3D" id="1.20.5.110">
    <property type="match status" value="1"/>
</dbReference>
<dbReference type="SUPFAM" id="SSF47661">
    <property type="entry name" value="t-snare proteins"/>
    <property type="match status" value="1"/>
</dbReference>
<dbReference type="PANTHER" id="PTHR19957">
    <property type="entry name" value="SYNTAXIN"/>
    <property type="match status" value="1"/>
</dbReference>
<feature type="domain" description="T-SNARE coiled-coil homology" evidence="4">
    <location>
        <begin position="279"/>
        <end position="341"/>
    </location>
</feature>
<dbReference type="CDD" id="cd15840">
    <property type="entry name" value="SNARE_Qa"/>
    <property type="match status" value="1"/>
</dbReference>
<dbReference type="OrthoDB" id="364348at2759"/>
<gene>
    <name evidence="5" type="ORF">BDZ90DRAFT_233840</name>
</gene>
<dbReference type="Proteomes" id="UP000245884">
    <property type="component" value="Unassembled WGS sequence"/>
</dbReference>
<dbReference type="GO" id="GO:0006886">
    <property type="term" value="P:intracellular protein transport"/>
    <property type="evidence" value="ECO:0007669"/>
    <property type="project" value="InterPro"/>
</dbReference>
<dbReference type="EMBL" id="KZ819674">
    <property type="protein sequence ID" value="PWN25825.1"/>
    <property type="molecule type" value="Genomic_DNA"/>
</dbReference>
<reference evidence="5 6" key="1">
    <citation type="journal article" date="2018" name="Mol. Biol. Evol.">
        <title>Broad Genomic Sampling Reveals a Smut Pathogenic Ancestry of the Fungal Clade Ustilaginomycotina.</title>
        <authorList>
            <person name="Kijpornyongpan T."/>
            <person name="Mondo S.J."/>
            <person name="Barry K."/>
            <person name="Sandor L."/>
            <person name="Lee J."/>
            <person name="Lipzen A."/>
            <person name="Pangilinan J."/>
            <person name="LaButti K."/>
            <person name="Hainaut M."/>
            <person name="Henrissat B."/>
            <person name="Grigoriev I.V."/>
            <person name="Spatafora J.W."/>
            <person name="Aime M.C."/>
        </authorList>
    </citation>
    <scope>NUCLEOTIDE SEQUENCE [LARGE SCALE GENOMIC DNA]</scope>
    <source>
        <strain evidence="5 6">MCA 5214</strain>
    </source>
</reference>
<feature type="region of interest" description="Disordered" evidence="2">
    <location>
        <begin position="197"/>
        <end position="272"/>
    </location>
</feature>
<dbReference type="STRING" id="1569628.A0A316URR7"/>
<evidence type="ECO:0000256" key="1">
    <source>
        <dbReference type="ARBA" id="ARBA00009063"/>
    </source>
</evidence>
<evidence type="ECO:0000259" key="4">
    <source>
        <dbReference type="PROSITE" id="PS50192"/>
    </source>
</evidence>
<feature type="compositionally biased region" description="Low complexity" evidence="2">
    <location>
        <begin position="31"/>
        <end position="41"/>
    </location>
</feature>
<evidence type="ECO:0000256" key="3">
    <source>
        <dbReference type="SAM" id="Phobius"/>
    </source>
</evidence>
<dbReference type="InterPro" id="IPR010989">
    <property type="entry name" value="SNARE"/>
</dbReference>
<evidence type="ECO:0000313" key="6">
    <source>
        <dbReference type="Proteomes" id="UP000245884"/>
    </source>
</evidence>
<keyword evidence="6" id="KW-1185">Reference proteome</keyword>
<dbReference type="GeneID" id="37028608"/>
<dbReference type="Pfam" id="PF05739">
    <property type="entry name" value="SNARE"/>
    <property type="match status" value="1"/>
</dbReference>
<dbReference type="PROSITE" id="PS00914">
    <property type="entry name" value="SYNTAXIN"/>
    <property type="match status" value="1"/>
</dbReference>
<evidence type="ECO:0000256" key="2">
    <source>
        <dbReference type="SAM" id="MobiDB-lite"/>
    </source>
</evidence>
<dbReference type="GO" id="GO:0012505">
    <property type="term" value="C:endomembrane system"/>
    <property type="evidence" value="ECO:0007669"/>
    <property type="project" value="TreeGrafter"/>
</dbReference>
<dbReference type="InterPro" id="IPR006012">
    <property type="entry name" value="Syntaxin/epimorphin_CS"/>
</dbReference>
<dbReference type="SMART" id="SM00397">
    <property type="entry name" value="t_SNARE"/>
    <property type="match status" value="1"/>
</dbReference>
<dbReference type="RefSeq" id="XP_025360437.1">
    <property type="nucleotide sequence ID" value="XM_025506785.1"/>
</dbReference>
<protein>
    <submittedName>
        <fullName evidence="5">t-SNARE</fullName>
    </submittedName>
</protein>
<dbReference type="GO" id="GO:0048278">
    <property type="term" value="P:vesicle docking"/>
    <property type="evidence" value="ECO:0007669"/>
    <property type="project" value="TreeGrafter"/>
</dbReference>
<dbReference type="Gene3D" id="1.20.58.70">
    <property type="match status" value="1"/>
</dbReference>
<dbReference type="GO" id="GO:0005484">
    <property type="term" value="F:SNAP receptor activity"/>
    <property type="evidence" value="ECO:0007669"/>
    <property type="project" value="InterPro"/>
</dbReference>
<dbReference type="InterPro" id="IPR045242">
    <property type="entry name" value="Syntaxin"/>
</dbReference>
<proteinExistence type="inferred from homology"/>
<dbReference type="GO" id="GO:0031201">
    <property type="term" value="C:SNARE complex"/>
    <property type="evidence" value="ECO:0007669"/>
    <property type="project" value="TreeGrafter"/>
</dbReference>
<feature type="compositionally biased region" description="Basic and acidic residues" evidence="2">
    <location>
        <begin position="203"/>
        <end position="212"/>
    </location>
</feature>
<dbReference type="InterPro" id="IPR006011">
    <property type="entry name" value="Syntaxin_N"/>
</dbReference>
<accession>A0A316URR7</accession>
<dbReference type="PANTHER" id="PTHR19957:SF38">
    <property type="entry name" value="LD27581P"/>
    <property type="match status" value="1"/>
</dbReference>
<comment type="similarity">
    <text evidence="1">Belongs to the syntaxin family.</text>
</comment>
<feature type="region of interest" description="Disordered" evidence="2">
    <location>
        <begin position="1"/>
        <end position="82"/>
    </location>
</feature>